<keyword evidence="2" id="KW-0788">Thiol protease</keyword>
<proteinExistence type="predicted"/>
<keyword evidence="2" id="KW-0378">Hydrolase</keyword>
<evidence type="ECO:0000256" key="1">
    <source>
        <dbReference type="ARBA" id="ARBA00022703"/>
    </source>
</evidence>
<evidence type="ECO:0000313" key="5">
    <source>
        <dbReference type="Proteomes" id="UP000044841"/>
    </source>
</evidence>
<feature type="domain" description="Peptidase C14 caspase" evidence="3">
    <location>
        <begin position="11"/>
        <end position="235"/>
    </location>
</feature>
<dbReference type="Proteomes" id="UP000044841">
    <property type="component" value="Unassembled WGS sequence"/>
</dbReference>
<sequence>MTWPDSGGKSMTLKGAVEDRPNAQTFLNNFTPGIRVEPLKNARREEIEAQIRKIQDDPPPLAVVYFQGHGEPGYGDLKYITDDRKEDGTLEGLTNQDMLRMFSKVNTRTTSMVITDFCYSGNLFRLQYCLNLTPDGNGFHWLETTEWKEDNKTGPKYRVASPMLHVAGSLEWQETFETRSRGGYLTNTLAKLQPSSLPTFLYQLRQGVDGHMKDAKTHRTKPLRQDATQVPQIFCSFKLPLDDDGIFTQLYPAIDEHVLSES</sequence>
<dbReference type="GO" id="GO:0004197">
    <property type="term" value="F:cysteine-type endopeptidase activity"/>
    <property type="evidence" value="ECO:0007669"/>
    <property type="project" value="InterPro"/>
</dbReference>
<protein>
    <recommendedName>
        <fullName evidence="3">Peptidase C14 caspase domain-containing protein</fullName>
    </recommendedName>
</protein>
<dbReference type="Pfam" id="PF00656">
    <property type="entry name" value="Peptidase_C14"/>
    <property type="match status" value="1"/>
</dbReference>
<dbReference type="GO" id="GO:0006915">
    <property type="term" value="P:apoptotic process"/>
    <property type="evidence" value="ECO:0007669"/>
    <property type="project" value="UniProtKB-KW"/>
</dbReference>
<keyword evidence="5" id="KW-1185">Reference proteome</keyword>
<reference evidence="4 5" key="1">
    <citation type="submission" date="2015-07" db="EMBL/GenBank/DDBJ databases">
        <authorList>
            <person name="Noorani M."/>
        </authorList>
    </citation>
    <scope>NUCLEOTIDE SEQUENCE [LARGE SCALE GENOMIC DNA]</scope>
    <source>
        <strain evidence="4">BBA 69670</strain>
    </source>
</reference>
<dbReference type="AlphaFoldDB" id="A0A0K6FTS3"/>
<evidence type="ECO:0000259" key="3">
    <source>
        <dbReference type="Pfam" id="PF00656"/>
    </source>
</evidence>
<keyword evidence="1" id="KW-0053">Apoptosis</keyword>
<evidence type="ECO:0000256" key="2">
    <source>
        <dbReference type="ARBA" id="ARBA00022807"/>
    </source>
</evidence>
<dbReference type="InterPro" id="IPR029030">
    <property type="entry name" value="Caspase-like_dom_sf"/>
</dbReference>
<dbReference type="EMBL" id="CYGV01000846">
    <property type="protein sequence ID" value="CUA69538.1"/>
    <property type="molecule type" value="Genomic_DNA"/>
</dbReference>
<accession>A0A0K6FTS3</accession>
<keyword evidence="2" id="KW-0645">Protease</keyword>
<dbReference type="Gene3D" id="3.40.50.1460">
    <property type="match status" value="1"/>
</dbReference>
<name>A0A0K6FTS3_9AGAM</name>
<gene>
    <name evidence="4" type="ORF">RSOLAG22IIIB_08545</name>
</gene>
<dbReference type="SUPFAM" id="SSF52129">
    <property type="entry name" value="Caspase-like"/>
    <property type="match status" value="1"/>
</dbReference>
<evidence type="ECO:0000313" key="4">
    <source>
        <dbReference type="EMBL" id="CUA69538.1"/>
    </source>
</evidence>
<dbReference type="InterPro" id="IPR011600">
    <property type="entry name" value="Pept_C14_caspase"/>
</dbReference>
<dbReference type="GO" id="GO:0006508">
    <property type="term" value="P:proteolysis"/>
    <property type="evidence" value="ECO:0007669"/>
    <property type="project" value="InterPro"/>
</dbReference>
<organism evidence="4 5">
    <name type="scientific">Rhizoctonia solani</name>
    <dbReference type="NCBI Taxonomy" id="456999"/>
    <lineage>
        <taxon>Eukaryota</taxon>
        <taxon>Fungi</taxon>
        <taxon>Dikarya</taxon>
        <taxon>Basidiomycota</taxon>
        <taxon>Agaricomycotina</taxon>
        <taxon>Agaricomycetes</taxon>
        <taxon>Cantharellales</taxon>
        <taxon>Ceratobasidiaceae</taxon>
        <taxon>Rhizoctonia</taxon>
    </lineage>
</organism>